<evidence type="ECO:0000313" key="3">
    <source>
        <dbReference type="EMBL" id="CAB4562854.1"/>
    </source>
</evidence>
<dbReference type="InterPro" id="IPR000835">
    <property type="entry name" value="HTH_MarR-typ"/>
</dbReference>
<dbReference type="PROSITE" id="PS50995">
    <property type="entry name" value="HTH_MARR_2"/>
    <property type="match status" value="1"/>
</dbReference>
<feature type="domain" description="HTH marR-type" evidence="2">
    <location>
        <begin position="46"/>
        <end position="179"/>
    </location>
</feature>
<evidence type="ECO:0000259" key="2">
    <source>
        <dbReference type="PROSITE" id="PS50995"/>
    </source>
</evidence>
<dbReference type="InterPro" id="IPR036388">
    <property type="entry name" value="WH-like_DNA-bd_sf"/>
</dbReference>
<organism evidence="3">
    <name type="scientific">freshwater metagenome</name>
    <dbReference type="NCBI Taxonomy" id="449393"/>
    <lineage>
        <taxon>unclassified sequences</taxon>
        <taxon>metagenomes</taxon>
        <taxon>ecological metagenomes</taxon>
    </lineage>
</organism>
<dbReference type="Gene3D" id="1.10.10.10">
    <property type="entry name" value="Winged helix-like DNA-binding domain superfamily/Winged helix DNA-binding domain"/>
    <property type="match status" value="1"/>
</dbReference>
<dbReference type="PRINTS" id="PR00598">
    <property type="entry name" value="HTHMARR"/>
</dbReference>
<dbReference type="SUPFAM" id="SSF46785">
    <property type="entry name" value="Winged helix' DNA-binding domain"/>
    <property type="match status" value="1"/>
</dbReference>
<protein>
    <submittedName>
        <fullName evidence="3">Unannotated protein</fullName>
    </submittedName>
</protein>
<dbReference type="GO" id="GO:0006950">
    <property type="term" value="P:response to stress"/>
    <property type="evidence" value="ECO:0007669"/>
    <property type="project" value="TreeGrafter"/>
</dbReference>
<reference evidence="3" key="1">
    <citation type="submission" date="2020-05" db="EMBL/GenBank/DDBJ databases">
        <authorList>
            <person name="Chiriac C."/>
            <person name="Salcher M."/>
            <person name="Ghai R."/>
            <person name="Kavagutti S V."/>
        </authorList>
    </citation>
    <scope>NUCLEOTIDE SEQUENCE</scope>
</reference>
<feature type="region of interest" description="Disordered" evidence="1">
    <location>
        <begin position="1"/>
        <end position="22"/>
    </location>
</feature>
<accession>A0A6J6DI09</accession>
<evidence type="ECO:0000256" key="1">
    <source>
        <dbReference type="SAM" id="MobiDB-lite"/>
    </source>
</evidence>
<dbReference type="EMBL" id="CAEZTL010000010">
    <property type="protein sequence ID" value="CAB4562854.1"/>
    <property type="molecule type" value="Genomic_DNA"/>
</dbReference>
<dbReference type="SMART" id="SM00347">
    <property type="entry name" value="HTH_MARR"/>
    <property type="match status" value="1"/>
</dbReference>
<dbReference type="PANTHER" id="PTHR33164:SF104">
    <property type="entry name" value="TRANSCRIPTIONAL REGULATORY PROTEIN"/>
    <property type="match status" value="1"/>
</dbReference>
<dbReference type="InterPro" id="IPR039422">
    <property type="entry name" value="MarR/SlyA-like"/>
</dbReference>
<dbReference type="GO" id="GO:0003700">
    <property type="term" value="F:DNA-binding transcription factor activity"/>
    <property type="evidence" value="ECO:0007669"/>
    <property type="project" value="InterPro"/>
</dbReference>
<name>A0A6J6DI09_9ZZZZ</name>
<gene>
    <name evidence="3" type="ORF">UFOPK1683_00225</name>
</gene>
<dbReference type="Pfam" id="PF12802">
    <property type="entry name" value="MarR_2"/>
    <property type="match status" value="1"/>
</dbReference>
<proteinExistence type="predicted"/>
<dbReference type="InterPro" id="IPR036390">
    <property type="entry name" value="WH_DNA-bd_sf"/>
</dbReference>
<dbReference type="AlphaFoldDB" id="A0A6J6DI09"/>
<dbReference type="PANTHER" id="PTHR33164">
    <property type="entry name" value="TRANSCRIPTIONAL REGULATOR, MARR FAMILY"/>
    <property type="match status" value="1"/>
</dbReference>
<sequence>MGSPNAENQHADNQHADNQHCDGYRDEVDRLIAAWKRERPDADLAPLSILSRITRISRHLDLARKDAFAELETWGFDVLAALRRAGSPHTLTPSQLMQETMVTSGTMTNRLDRLEELNLITRLPDPNDGRGSLVTLTALGMDKVDKALDQLVKYERTFLTDLSEDEFEELANLLSKLAANFDTETPQS</sequence>
<feature type="compositionally biased region" description="Basic and acidic residues" evidence="1">
    <location>
        <begin position="9"/>
        <end position="22"/>
    </location>
</feature>